<dbReference type="Pfam" id="PF13803">
    <property type="entry name" value="DUF4184"/>
    <property type="match status" value="1"/>
</dbReference>
<proteinExistence type="predicted"/>
<comment type="caution">
    <text evidence="3">The sequence shown here is derived from an EMBL/GenBank/DDBJ whole genome shotgun (WGS) entry which is preliminary data.</text>
</comment>
<keyword evidence="4" id="KW-1185">Reference proteome</keyword>
<feature type="transmembrane region" description="Helical" evidence="2">
    <location>
        <begin position="117"/>
        <end position="136"/>
    </location>
</feature>
<feature type="transmembrane region" description="Helical" evidence="2">
    <location>
        <begin position="12"/>
        <end position="29"/>
    </location>
</feature>
<keyword evidence="2" id="KW-1133">Transmembrane helix</keyword>
<feature type="transmembrane region" description="Helical" evidence="2">
    <location>
        <begin position="167"/>
        <end position="191"/>
    </location>
</feature>
<feature type="transmembrane region" description="Helical" evidence="2">
    <location>
        <begin position="72"/>
        <end position="96"/>
    </location>
</feature>
<evidence type="ECO:0000256" key="2">
    <source>
        <dbReference type="SAM" id="Phobius"/>
    </source>
</evidence>
<name>A0A6I3KVE4_9NOCA</name>
<reference evidence="3 4" key="1">
    <citation type="submission" date="2019-11" db="EMBL/GenBank/DDBJ databases">
        <title>Nocardia sp. nov. CT2-14 isolated from soil.</title>
        <authorList>
            <person name="Kanchanasin P."/>
            <person name="Tanasupawat S."/>
            <person name="Yuki M."/>
            <person name="Kudo T."/>
        </authorList>
    </citation>
    <scope>NUCLEOTIDE SEQUENCE [LARGE SCALE GENOMIC DNA]</scope>
    <source>
        <strain evidence="3 4">CT2-14</strain>
    </source>
</reference>
<protein>
    <submittedName>
        <fullName evidence="3">DUF4184 family protein</fullName>
    </submittedName>
</protein>
<gene>
    <name evidence="3" type="ORF">GLP40_11315</name>
</gene>
<evidence type="ECO:0000313" key="3">
    <source>
        <dbReference type="EMBL" id="MTE13361.1"/>
    </source>
</evidence>
<dbReference type="InterPro" id="IPR025238">
    <property type="entry name" value="DUF4184"/>
</dbReference>
<dbReference type="AlphaFoldDB" id="A0A6I3KVE4"/>
<evidence type="ECO:0000256" key="1">
    <source>
        <dbReference type="SAM" id="MobiDB-lite"/>
    </source>
</evidence>
<feature type="transmembrane region" description="Helical" evidence="2">
    <location>
        <begin position="238"/>
        <end position="257"/>
    </location>
</feature>
<evidence type="ECO:0000313" key="4">
    <source>
        <dbReference type="Proteomes" id="UP000432464"/>
    </source>
</evidence>
<accession>A0A6I3KVE4</accession>
<sequence length="288" mass="31437">MDASPNGLKRQWIHLAVPLTFPSHAFAVLPLKIRWPRHLDGVALVVGSAVPDASYPVAGFFSMPETHALPALLWWCLPMGIVATVVIRWGAAQIAAHLPRLGSFDLPAYGVLGAVRYRWYVTGYSILIGAFTHIFWDGFTHDPAGGHGWGVARFPVLLQPGPLGRPWWYLLQQTSTLGGGALAVGLFYYIGRHGLLRAWHGDPPPTRRAPRRFWLAAGLVAVLTLSFIPLMPLAFQPFVLGVRLLYVGALSLLAGAASMRLAGRESHNADANKPDLGVHGLEDDMPRR</sequence>
<organism evidence="3 4">
    <name type="scientific">Nocardia aurantiaca</name>
    <dbReference type="NCBI Taxonomy" id="2675850"/>
    <lineage>
        <taxon>Bacteria</taxon>
        <taxon>Bacillati</taxon>
        <taxon>Actinomycetota</taxon>
        <taxon>Actinomycetes</taxon>
        <taxon>Mycobacteriales</taxon>
        <taxon>Nocardiaceae</taxon>
        <taxon>Nocardia</taxon>
    </lineage>
</organism>
<dbReference type="EMBL" id="WMBB01000005">
    <property type="protein sequence ID" value="MTE13361.1"/>
    <property type="molecule type" value="Genomic_DNA"/>
</dbReference>
<dbReference type="Proteomes" id="UP000432464">
    <property type="component" value="Unassembled WGS sequence"/>
</dbReference>
<feature type="region of interest" description="Disordered" evidence="1">
    <location>
        <begin position="267"/>
        <end position="288"/>
    </location>
</feature>
<keyword evidence="2" id="KW-0812">Transmembrane</keyword>
<feature type="transmembrane region" description="Helical" evidence="2">
    <location>
        <begin position="212"/>
        <end position="232"/>
    </location>
</feature>
<keyword evidence="2" id="KW-0472">Membrane</keyword>